<name>A0ABS4IJS9_9BACI</name>
<reference evidence="1 2" key="1">
    <citation type="submission" date="2021-03" db="EMBL/GenBank/DDBJ databases">
        <title>Genomic Encyclopedia of Type Strains, Phase IV (KMG-IV): sequencing the most valuable type-strain genomes for metagenomic binning, comparative biology and taxonomic classification.</title>
        <authorList>
            <person name="Goeker M."/>
        </authorList>
    </citation>
    <scope>NUCLEOTIDE SEQUENCE [LARGE SCALE GENOMIC DNA]</scope>
    <source>
        <strain evidence="1 2">DSM 25609</strain>
    </source>
</reference>
<gene>
    <name evidence="1" type="ORF">J2Z83_003366</name>
</gene>
<organism evidence="1 2">
    <name type="scientific">Virgibacillus natechei</name>
    <dbReference type="NCBI Taxonomy" id="1216297"/>
    <lineage>
        <taxon>Bacteria</taxon>
        <taxon>Bacillati</taxon>
        <taxon>Bacillota</taxon>
        <taxon>Bacilli</taxon>
        <taxon>Bacillales</taxon>
        <taxon>Bacillaceae</taxon>
        <taxon>Virgibacillus</taxon>
    </lineage>
</organism>
<evidence type="ECO:0000313" key="2">
    <source>
        <dbReference type="Proteomes" id="UP001519345"/>
    </source>
</evidence>
<accession>A0ABS4IJS9</accession>
<sequence>MQAQPFKKVTEASYLTADKAWSYRAILRYFYIQHERMREFLFPEEIYAHLIESQGFDGYTEEQLHQDLDQLVMWNNLVARQEMGRSKTIEEFKKKRFRYQTTPYTVEFERMLQDMKKGGSVLVVR</sequence>
<proteinExistence type="predicted"/>
<dbReference type="InterPro" id="IPR013493">
    <property type="entry name" value="CHP02677"/>
</dbReference>
<dbReference type="Pfam" id="PF09660">
    <property type="entry name" value="DUF2397"/>
    <property type="match status" value="1"/>
</dbReference>
<keyword evidence="2" id="KW-1185">Reference proteome</keyword>
<comment type="caution">
    <text evidence="1">The sequence shown here is derived from an EMBL/GenBank/DDBJ whole genome shotgun (WGS) entry which is preliminary data.</text>
</comment>
<protein>
    <submittedName>
        <fullName evidence="1">Uncharacterized protein (TIGR02677 family)</fullName>
    </submittedName>
</protein>
<evidence type="ECO:0000313" key="1">
    <source>
        <dbReference type="EMBL" id="MBP1971227.1"/>
    </source>
</evidence>
<dbReference type="EMBL" id="JAGGKX010000022">
    <property type="protein sequence ID" value="MBP1971227.1"/>
    <property type="molecule type" value="Genomic_DNA"/>
</dbReference>
<dbReference type="Proteomes" id="UP001519345">
    <property type="component" value="Unassembled WGS sequence"/>
</dbReference>